<dbReference type="InterPro" id="IPR011335">
    <property type="entry name" value="Restrct_endonuc-II-like"/>
</dbReference>
<gene>
    <name evidence="10 13" type="primary">recC</name>
    <name evidence="13" type="ORF">GPA27_23730</name>
</gene>
<dbReference type="EMBL" id="WTVS01000075">
    <property type="protein sequence ID" value="NMG00393.1"/>
    <property type="molecule type" value="Genomic_DNA"/>
</dbReference>
<dbReference type="Gene3D" id="3.40.50.300">
    <property type="entry name" value="P-loop containing nucleotide triphosphate hydrolases"/>
    <property type="match status" value="2"/>
</dbReference>
<sequence length="1198" mass="132060">MGREVIGASDLAGGLMVIHGNHPEALRDVLVAWMKRHPLAPLENELILVQSNGIAQWLKMALAADEAAGGCGIAAALDAFLPSRFVWQAYRAVLGGEAVPEVSPFDKPLLVWRLMRLLPQLLERDEFVPLARFLADDEDLRKRHQLAERLADLFDQYQMYRADWLAAWAAGEDVLLTARGAREPLPAAHAWQPALWRALLADVGAALAGSGRAAVHTRFLEAVAAIQDAPRPPALPRRVMVFGISSLPAQTLEVLAAIAQWSQVLLCVHNPCEHYWADIVADKDLLRAAASRHARRPGVPDVLAEEVLHLHAHPLLAAWGKQGRDFIGLLDEHDAGEARDRYKARFAEVGTRIDLFESHGDDCLLHQLQDDIRDLRPLAETRARWPAVDPATDASIRFHVAHGPQREVEILHDQLLAAFNADASLRPRDVIVMVPDIDAYAPHIQAVFGLLDADDPRFIPFTVADQGLRHHDPLLNAVEKLLGLPQSRVAVSDVLDLLEVPALRARFGLNEDDLPLLHRWVRGANIRWGLHAEQRASLGLPEGAEQNSWLFGLRRMLLGYAVGGAGDATGDAGEAWQGIEPYDEIGGLDAGLVGPLATLLERLDAAWRGLREPATVEDWCRRLRGLLADFFDPADASGAYTLQRLEAALQRWQDACAAAGLAEALPLSVVREHWLAQMDDSGLSQRFFAGAVTFATLMPMRAIPFRHVCLLGMNDGDYPRTRVPMDFDLMGRDYRPGDRSRREDDRYLFLEALLSARERLHVSWVGRSIHDNTARPPSVLVGQLRDHLAAGWRLAGQDGEDGGEEAGKRLLAALTVEHRLQPFSPDYFPADGTVTPLFTYAREWHDGRDGLAADAAVPAPLAPLDESEPLTLRELADFLKEPAKVFLRRRLGVYFELPDPASEDHEPFALDALQNWQLQDELIAAQLDALGCGDEREAALERTLARIERRGELAPGRFAALMQAALAEPMESLFARYAQALDEWPEVVEPDEEVAFEHDVSGMRLVVADRLGSLRRSADGRRGRVVLERSGLVTKHKKYRRDKLLRHWVAHVAGHLAGVPMTSLVVGKVGDAPIDPLDVEAARGWFGSLLDAWHAGLARPLPLAAKTAFAWIDKGGRPDTPRDSDAGRAARAAYEGDGFNSEGERSESAYLLRAWPDFDALWADGEFASLADTLLRPVYLGIGTTKDYKLGLAQGADA</sequence>
<dbReference type="Gene3D" id="1.10.10.160">
    <property type="match status" value="1"/>
</dbReference>
<name>A0ABX1NM20_9RHOO</name>
<comment type="miscellaneous">
    <text evidence="10">In the RecBCD complex, RecB has a slow 3'-5' helicase, an exonuclease activity and loads RecA onto ssDNA, RecD has a fast 5'-3' helicase activity, while RecC stimulates the ATPase and processivity of the RecB helicase and contributes to recognition of the Chi site.</text>
</comment>
<comment type="subunit">
    <text evidence="10">Heterotrimer of RecB, RecC and RecD. All subunits contribute to DNA-binding.</text>
</comment>
<dbReference type="InterPro" id="IPR006697">
    <property type="entry name" value="RecC"/>
</dbReference>
<dbReference type="Gene3D" id="3.40.50.10930">
    <property type="match status" value="1"/>
</dbReference>
<keyword evidence="4 10" id="KW-0378">Hydrolase</keyword>
<comment type="function">
    <text evidence="10">A helicase/nuclease that prepares dsDNA breaks (DSB) for recombinational DNA repair. Binds to DSBs and unwinds DNA via a highly rapid and processive ATP-dependent bidirectional helicase activity. Unwinds dsDNA until it encounters a Chi (crossover hotspot instigator) sequence from the 3' direction. Cuts ssDNA a few nucleotides 3' to the Chi site. The properties and activities of the enzyme are changed at Chi. The Chi-altered holoenzyme produces a long 3'-ssDNA overhang and facilitates RecA-binding to the ssDNA for homologous DNA recombination and repair. Holoenzyme degrades any linearized DNA that is unable to undergo homologous recombination. In the holoenzyme this subunit recognizes the wild-type Chi sequence, and when added to isolated RecB increases its ATP-dependent helicase processivity.</text>
</comment>
<dbReference type="Pfam" id="PF17946">
    <property type="entry name" value="RecC_C"/>
    <property type="match status" value="1"/>
</dbReference>
<organism evidence="13 14">
    <name type="scientific">Aromatoleum toluolicum</name>
    <dbReference type="NCBI Taxonomy" id="90060"/>
    <lineage>
        <taxon>Bacteria</taxon>
        <taxon>Pseudomonadati</taxon>
        <taxon>Pseudomonadota</taxon>
        <taxon>Betaproteobacteria</taxon>
        <taxon>Rhodocyclales</taxon>
        <taxon>Rhodocyclaceae</taxon>
        <taxon>Aromatoleum</taxon>
    </lineage>
</organism>
<evidence type="ECO:0000256" key="3">
    <source>
        <dbReference type="ARBA" id="ARBA00022763"/>
    </source>
</evidence>
<dbReference type="GO" id="GO:0008854">
    <property type="term" value="F:exodeoxyribonuclease V activity"/>
    <property type="evidence" value="ECO:0007669"/>
    <property type="project" value="UniProtKB-EC"/>
</dbReference>
<feature type="compositionally biased region" description="Basic and acidic residues" evidence="11">
    <location>
        <begin position="1116"/>
        <end position="1128"/>
    </location>
</feature>
<evidence type="ECO:0000256" key="10">
    <source>
        <dbReference type="HAMAP-Rule" id="MF_01486"/>
    </source>
</evidence>
<comment type="similarity">
    <text evidence="10">Belongs to the RecC family.</text>
</comment>
<dbReference type="InterPro" id="IPR027417">
    <property type="entry name" value="P-loop_NTPase"/>
</dbReference>
<evidence type="ECO:0000256" key="2">
    <source>
        <dbReference type="ARBA" id="ARBA00022741"/>
    </source>
</evidence>
<evidence type="ECO:0000256" key="7">
    <source>
        <dbReference type="ARBA" id="ARBA00022840"/>
    </source>
</evidence>
<dbReference type="InterPro" id="IPR041500">
    <property type="entry name" value="RecC_C"/>
</dbReference>
<keyword evidence="7 10" id="KW-0067">ATP-binding</keyword>
<keyword evidence="2 10" id="KW-0547">Nucleotide-binding</keyword>
<evidence type="ECO:0000256" key="9">
    <source>
        <dbReference type="ARBA" id="ARBA00023204"/>
    </source>
</evidence>
<evidence type="ECO:0000256" key="1">
    <source>
        <dbReference type="ARBA" id="ARBA00022722"/>
    </source>
</evidence>
<keyword evidence="6 10" id="KW-0269">Exonuclease</keyword>
<feature type="compositionally biased region" description="Low complexity" evidence="11">
    <location>
        <begin position="1129"/>
        <end position="1138"/>
    </location>
</feature>
<dbReference type="Gene3D" id="1.10.10.990">
    <property type="match status" value="1"/>
</dbReference>
<evidence type="ECO:0000256" key="4">
    <source>
        <dbReference type="ARBA" id="ARBA00022801"/>
    </source>
</evidence>
<evidence type="ECO:0000313" key="13">
    <source>
        <dbReference type="EMBL" id="NMG00393.1"/>
    </source>
</evidence>
<dbReference type="Proteomes" id="UP000634522">
    <property type="component" value="Unassembled WGS sequence"/>
</dbReference>
<evidence type="ECO:0000313" key="14">
    <source>
        <dbReference type="Proteomes" id="UP000634522"/>
    </source>
</evidence>
<keyword evidence="14" id="KW-1185">Reference proteome</keyword>
<accession>A0ABX1NM20</accession>
<dbReference type="SUPFAM" id="SSF52980">
    <property type="entry name" value="Restriction endonuclease-like"/>
    <property type="match status" value="1"/>
</dbReference>
<dbReference type="PANTHER" id="PTHR30591">
    <property type="entry name" value="RECBCD ENZYME SUBUNIT RECC"/>
    <property type="match status" value="1"/>
</dbReference>
<keyword evidence="1 10" id="KW-0540">Nuclease</keyword>
<comment type="caution">
    <text evidence="13">The sequence shown here is derived from an EMBL/GenBank/DDBJ whole genome shotgun (WGS) entry which is preliminary data.</text>
</comment>
<dbReference type="Pfam" id="PF04257">
    <property type="entry name" value="Exonuc_V_gamma"/>
    <property type="match status" value="1"/>
</dbReference>
<evidence type="ECO:0000259" key="12">
    <source>
        <dbReference type="Pfam" id="PF17946"/>
    </source>
</evidence>
<dbReference type="InterPro" id="IPR013986">
    <property type="entry name" value="DExx_box_DNA_helicase_dom_sf"/>
</dbReference>
<dbReference type="PIRSF" id="PIRSF000980">
    <property type="entry name" value="RecC"/>
    <property type="match status" value="1"/>
</dbReference>
<evidence type="ECO:0000256" key="6">
    <source>
        <dbReference type="ARBA" id="ARBA00022839"/>
    </source>
</evidence>
<evidence type="ECO:0000256" key="11">
    <source>
        <dbReference type="SAM" id="MobiDB-lite"/>
    </source>
</evidence>
<dbReference type="NCBIfam" id="TIGR01450">
    <property type="entry name" value="recC"/>
    <property type="match status" value="1"/>
</dbReference>
<evidence type="ECO:0000256" key="5">
    <source>
        <dbReference type="ARBA" id="ARBA00022806"/>
    </source>
</evidence>
<dbReference type="RefSeq" id="WP_211165198.1">
    <property type="nucleotide sequence ID" value="NZ_WTVS01000075.1"/>
</dbReference>
<dbReference type="PANTHER" id="PTHR30591:SF1">
    <property type="entry name" value="RECBCD ENZYME SUBUNIT RECC"/>
    <property type="match status" value="1"/>
</dbReference>
<dbReference type="SUPFAM" id="SSF52540">
    <property type="entry name" value="P-loop containing nucleoside triphosphate hydrolases"/>
    <property type="match status" value="2"/>
</dbReference>
<keyword evidence="9 10" id="KW-0234">DNA repair</keyword>
<proteinExistence type="inferred from homology"/>
<feature type="domain" description="RecC C-terminal" evidence="12">
    <location>
        <begin position="868"/>
        <end position="1114"/>
    </location>
</feature>
<reference evidence="13 14" key="1">
    <citation type="submission" date="2019-12" db="EMBL/GenBank/DDBJ databases">
        <title>Comparative genomics gives insights into the taxonomy of the Azoarcus-Aromatoleum group and reveals separate origins of nif in the plant-associated Azoarcus and non-plant-associated Aromatoleum sub-groups.</title>
        <authorList>
            <person name="Lafos M."/>
            <person name="Maluk M."/>
            <person name="Batista M."/>
            <person name="Junghare M."/>
            <person name="Carmona M."/>
            <person name="Faoro H."/>
            <person name="Cruz L.M."/>
            <person name="Battistoni F."/>
            <person name="De Souza E."/>
            <person name="Pedrosa F."/>
            <person name="Chen W.-M."/>
            <person name="Poole P.S."/>
            <person name="Dixon R.A."/>
            <person name="James E.K."/>
        </authorList>
    </citation>
    <scope>NUCLEOTIDE SEQUENCE [LARGE SCALE GENOMIC DNA]</scope>
    <source>
        <strain evidence="13 14">T</strain>
    </source>
</reference>
<evidence type="ECO:0000256" key="8">
    <source>
        <dbReference type="ARBA" id="ARBA00023125"/>
    </source>
</evidence>
<dbReference type="HAMAP" id="MF_01486">
    <property type="entry name" value="RecC"/>
    <property type="match status" value="1"/>
</dbReference>
<protein>
    <recommendedName>
        <fullName evidence="10">RecBCD enzyme subunit RecC</fullName>
    </recommendedName>
    <alternativeName>
        <fullName evidence="10">Exonuclease V subunit RecC</fullName>
        <shortName evidence="10">ExoV subunit RecC</shortName>
    </alternativeName>
    <alternativeName>
        <fullName evidence="10">Helicase/nuclease RecBCD subunit RecC</fullName>
    </alternativeName>
</protein>
<keyword evidence="8 10" id="KW-0238">DNA-binding</keyword>
<feature type="region of interest" description="Disordered" evidence="11">
    <location>
        <begin position="1116"/>
        <end position="1143"/>
    </location>
</feature>
<keyword evidence="3 10" id="KW-0227">DNA damage</keyword>
<keyword evidence="5 10" id="KW-0347">Helicase</keyword>